<sequence>MPAAPAVGIVGTVDASTERTQSSRKTTHAQCGFVVVQRAFPLRANTRLVKTLIPMIASRGKPCGFR</sequence>
<evidence type="ECO:0000313" key="1">
    <source>
        <dbReference type="EMBL" id="PRF22905.1"/>
    </source>
</evidence>
<evidence type="ECO:0000313" key="2">
    <source>
        <dbReference type="Proteomes" id="UP000237686"/>
    </source>
</evidence>
<dbReference type="Proteomes" id="UP000237686">
    <property type="component" value="Unassembled WGS sequence"/>
</dbReference>
<gene>
    <name evidence="1" type="ORF">C6P98_14955</name>
</gene>
<accession>A0A8E2UV06</accession>
<name>A0A8E2UV06_9BURK</name>
<dbReference type="AlphaFoldDB" id="A0A8E2UV06"/>
<dbReference type="EMBL" id="PVFZ01000040">
    <property type="protein sequence ID" value="PRF22905.1"/>
    <property type="molecule type" value="Genomic_DNA"/>
</dbReference>
<reference evidence="1 2" key="1">
    <citation type="submission" date="2018-03" db="EMBL/GenBank/DDBJ databases">
        <authorList>
            <person name="Nguyen K."/>
            <person name="Fouts D."/>
            <person name="Sutton G."/>
        </authorList>
    </citation>
    <scope>NUCLEOTIDE SEQUENCE [LARGE SCALE GENOMIC DNA]</scope>
    <source>
        <strain evidence="1 2">AU17135</strain>
    </source>
</reference>
<protein>
    <submittedName>
        <fullName evidence="1">Uncharacterized protein</fullName>
    </submittedName>
</protein>
<organism evidence="1 2">
    <name type="scientific">Burkholderia multivorans</name>
    <dbReference type="NCBI Taxonomy" id="87883"/>
    <lineage>
        <taxon>Bacteria</taxon>
        <taxon>Pseudomonadati</taxon>
        <taxon>Pseudomonadota</taxon>
        <taxon>Betaproteobacteria</taxon>
        <taxon>Burkholderiales</taxon>
        <taxon>Burkholderiaceae</taxon>
        <taxon>Burkholderia</taxon>
        <taxon>Burkholderia cepacia complex</taxon>
    </lineage>
</organism>
<proteinExistence type="predicted"/>
<comment type="caution">
    <text evidence="1">The sequence shown here is derived from an EMBL/GenBank/DDBJ whole genome shotgun (WGS) entry which is preliminary data.</text>
</comment>